<dbReference type="OrthoDB" id="755951at2759"/>
<organism evidence="4 5">
    <name type="scientific">Dioscorea zingiberensis</name>
    <dbReference type="NCBI Taxonomy" id="325984"/>
    <lineage>
        <taxon>Eukaryota</taxon>
        <taxon>Viridiplantae</taxon>
        <taxon>Streptophyta</taxon>
        <taxon>Embryophyta</taxon>
        <taxon>Tracheophyta</taxon>
        <taxon>Spermatophyta</taxon>
        <taxon>Magnoliopsida</taxon>
        <taxon>Liliopsida</taxon>
        <taxon>Dioscoreales</taxon>
        <taxon>Dioscoreaceae</taxon>
        <taxon>Dioscorea</taxon>
    </lineage>
</organism>
<dbReference type="PANTHER" id="PTHR10788:SF113">
    <property type="entry name" value="TREHALOSE 6-PHOSPHATE PHOSPHATASE"/>
    <property type="match status" value="1"/>
</dbReference>
<keyword evidence="5" id="KW-1185">Reference proteome</keyword>
<dbReference type="EMBL" id="JAGGNH010000008">
    <property type="protein sequence ID" value="KAJ0964856.1"/>
    <property type="molecule type" value="Genomic_DNA"/>
</dbReference>
<dbReference type="FunFam" id="3.40.50.2000:FF:000079">
    <property type="entry name" value="Trehalose-6-phosphate synthase 8"/>
    <property type="match status" value="1"/>
</dbReference>
<keyword evidence="1" id="KW-0328">Glycosyltransferase</keyword>
<feature type="compositionally biased region" description="Gly residues" evidence="3">
    <location>
        <begin position="21"/>
        <end position="31"/>
    </location>
</feature>
<evidence type="ECO:0000313" key="5">
    <source>
        <dbReference type="Proteomes" id="UP001085076"/>
    </source>
</evidence>
<sequence length="637" mass="72648">MISRSHTNLVALGTGNFEGMDAGGGGSGVSGGDDEGERKRQRRRTLGMDITEIDDDEDGMSSDAQERIIIVANQLPLQAIRDTADSGWVFSWDEESLLLHLKEGLPVGKEVIYVGSLPVRVNPADEDVVSQSLLDRFNCVPAFLPVDLKRLFYHQFCKKYLWPLFHYAIPLTAHHGGFFDRSHWEAYVRANKIFSDKVLEVLTSDRDFVWIHDYHLMVLPKFLRHRFYRLRIGFFFHSPFPSSEIFRTLPVREELIKGLLNCDLIGFHTYDYARHFLSVCLRLMGLEHHLRRGYIGLDYHGRTIGIKISPVGINLQQFKDVIGSPEMQSTLAKLKEKFAGKVVLLGVDDLDPFKGINLKLLAFKKMLEMNSSMKGNPVLVQIVKPARSEGKEIEETQKEILEIYKRINSVFGTVFYRPVVYIDSPVSLAERIAYYTLADCLVVTSVRDGMNLTPYEYLVCRQEASGYDSGCPKTSMLVVSEFVGCSLSLSGAIRTNPWNVISTGEAMQRALEATETEKQMWHDKHYKYVCEHDVGYWSRGFFQDLQRSCEDHFNKRFLSLGVGFGFRVMALDPEFTKLKPPEVLVDYSNAERRAIFLDYDGTLMPQKHIHEQPSEEIISMLNSLTASDRNVVYIVLC</sequence>
<dbReference type="PANTHER" id="PTHR10788">
    <property type="entry name" value="TREHALOSE-6-PHOSPHATE SYNTHASE"/>
    <property type="match status" value="1"/>
</dbReference>
<accession>A0A9D5C1K4</accession>
<evidence type="ECO:0000256" key="3">
    <source>
        <dbReference type="SAM" id="MobiDB-lite"/>
    </source>
</evidence>
<dbReference type="GO" id="GO:0004805">
    <property type="term" value="F:trehalose-phosphatase activity"/>
    <property type="evidence" value="ECO:0007669"/>
    <property type="project" value="TreeGrafter"/>
</dbReference>
<reference evidence="4" key="2">
    <citation type="journal article" date="2022" name="Hortic Res">
        <title>The genome of Dioscorea zingiberensis sheds light on the biosynthesis, origin and evolution of the medicinally important diosgenin saponins.</title>
        <authorList>
            <person name="Li Y."/>
            <person name="Tan C."/>
            <person name="Li Z."/>
            <person name="Guo J."/>
            <person name="Li S."/>
            <person name="Chen X."/>
            <person name="Wang C."/>
            <person name="Dai X."/>
            <person name="Yang H."/>
            <person name="Song W."/>
            <person name="Hou L."/>
            <person name="Xu J."/>
            <person name="Tong Z."/>
            <person name="Xu A."/>
            <person name="Yuan X."/>
            <person name="Wang W."/>
            <person name="Yang Q."/>
            <person name="Chen L."/>
            <person name="Sun Z."/>
            <person name="Wang K."/>
            <person name="Pan B."/>
            <person name="Chen J."/>
            <person name="Bao Y."/>
            <person name="Liu F."/>
            <person name="Qi X."/>
            <person name="Gang D.R."/>
            <person name="Wen J."/>
            <person name="Li J."/>
        </authorList>
    </citation>
    <scope>NUCLEOTIDE SEQUENCE</scope>
    <source>
        <strain evidence="4">Dzin_1.0</strain>
    </source>
</reference>
<evidence type="ECO:0000256" key="1">
    <source>
        <dbReference type="ARBA" id="ARBA00022676"/>
    </source>
</evidence>
<dbReference type="GO" id="GO:0005992">
    <property type="term" value="P:trehalose biosynthetic process"/>
    <property type="evidence" value="ECO:0007669"/>
    <property type="project" value="InterPro"/>
</dbReference>
<reference evidence="4" key="1">
    <citation type="submission" date="2021-03" db="EMBL/GenBank/DDBJ databases">
        <authorList>
            <person name="Li Z."/>
            <person name="Yang C."/>
        </authorList>
    </citation>
    <scope>NUCLEOTIDE SEQUENCE</scope>
    <source>
        <strain evidence="4">Dzin_1.0</strain>
        <tissue evidence="4">Leaf</tissue>
    </source>
</reference>
<dbReference type="FunFam" id="3.40.50.2000:FF:000010">
    <property type="entry name" value="Alpha,alpha-trehalose-phosphate synthase"/>
    <property type="match status" value="1"/>
</dbReference>
<protein>
    <submittedName>
        <fullName evidence="4">Uncharacterized protein</fullName>
    </submittedName>
</protein>
<name>A0A9D5C1K4_9LILI</name>
<dbReference type="SUPFAM" id="SSF53756">
    <property type="entry name" value="UDP-Glycosyltransferase/glycogen phosphorylase"/>
    <property type="match status" value="1"/>
</dbReference>
<dbReference type="CDD" id="cd03788">
    <property type="entry name" value="GT20_TPS"/>
    <property type="match status" value="1"/>
</dbReference>
<keyword evidence="2" id="KW-0808">Transferase</keyword>
<evidence type="ECO:0000313" key="4">
    <source>
        <dbReference type="EMBL" id="KAJ0964856.1"/>
    </source>
</evidence>
<dbReference type="GO" id="GO:0016757">
    <property type="term" value="F:glycosyltransferase activity"/>
    <property type="evidence" value="ECO:0007669"/>
    <property type="project" value="UniProtKB-KW"/>
</dbReference>
<dbReference type="Pfam" id="PF00982">
    <property type="entry name" value="Glyco_transf_20"/>
    <property type="match status" value="1"/>
</dbReference>
<dbReference type="Gene3D" id="3.40.50.2000">
    <property type="entry name" value="Glycogen Phosphorylase B"/>
    <property type="match status" value="2"/>
</dbReference>
<dbReference type="InterPro" id="IPR001830">
    <property type="entry name" value="Glyco_trans_20"/>
</dbReference>
<dbReference type="Proteomes" id="UP001085076">
    <property type="component" value="Miscellaneous, Linkage group lg08"/>
</dbReference>
<feature type="region of interest" description="Disordered" evidence="3">
    <location>
        <begin position="15"/>
        <end position="59"/>
    </location>
</feature>
<dbReference type="AlphaFoldDB" id="A0A9D5C1K4"/>
<evidence type="ECO:0000256" key="2">
    <source>
        <dbReference type="ARBA" id="ARBA00022679"/>
    </source>
</evidence>
<proteinExistence type="predicted"/>
<comment type="caution">
    <text evidence="4">The sequence shown here is derived from an EMBL/GenBank/DDBJ whole genome shotgun (WGS) entry which is preliminary data.</text>
</comment>
<dbReference type="GO" id="GO:0005829">
    <property type="term" value="C:cytosol"/>
    <property type="evidence" value="ECO:0007669"/>
    <property type="project" value="TreeGrafter"/>
</dbReference>
<gene>
    <name evidence="4" type="ORF">J5N97_025994</name>
</gene>